<reference evidence="1 2" key="1">
    <citation type="journal article" date="2011" name="J. Bacteriol.">
        <title>Draft genome sequence of Methylophaga aminisulfidivorans MP T.</title>
        <authorList>
            <person name="Han G.H."/>
            <person name="Kim W."/>
            <person name="Chun J."/>
            <person name="Kim S.W."/>
        </authorList>
    </citation>
    <scope>NUCLEOTIDE SEQUENCE [LARGE SCALE GENOMIC DNA]</scope>
    <source>
        <strain evidence="2">MP(T)</strain>
    </source>
</reference>
<dbReference type="RefSeq" id="WP_007146456.1">
    <property type="nucleotide sequence ID" value="NZ_AFIG01000003.1"/>
</dbReference>
<accession>F5T319</accession>
<dbReference type="EMBL" id="AFIG01000003">
    <property type="protein sequence ID" value="EGL53206.1"/>
    <property type="molecule type" value="Genomic_DNA"/>
</dbReference>
<dbReference type="PANTHER" id="PTHR47628:SF1">
    <property type="entry name" value="ALIPHATIC AMIDASE EXPRESSION-REGULATING PROTEIN"/>
    <property type="match status" value="1"/>
</dbReference>
<dbReference type="eggNOG" id="COG0683">
    <property type="taxonomic scope" value="Bacteria"/>
</dbReference>
<dbReference type="OrthoDB" id="5288800at2"/>
<dbReference type="PANTHER" id="PTHR47628">
    <property type="match status" value="1"/>
</dbReference>
<dbReference type="InterPro" id="IPR028082">
    <property type="entry name" value="Peripla_BP_I"/>
</dbReference>
<dbReference type="InterPro" id="IPR039570">
    <property type="entry name" value="AmiC_PBP1"/>
</dbReference>
<keyword evidence="2" id="KW-1185">Reference proteome</keyword>
<evidence type="ECO:0000313" key="1">
    <source>
        <dbReference type="EMBL" id="EGL53206.1"/>
    </source>
</evidence>
<dbReference type="Proteomes" id="UP000003544">
    <property type="component" value="Unassembled WGS sequence"/>
</dbReference>
<sequence length="384" mass="43005">MSNTYPAEIPVGVIFSQTGVTANPEQTMLRATLLAIDRINRQGGINGQQLHPICVDPQSVPENYGPLAQKLIVEDNVKLIFGGYTSASRKAMLPVIGRYDVLLFYPTQYEGFEYAPNVVYTGAAPNQGCVQLARYMLQNVGKRVCMVGSDYIWPREINRIMRELIETSDGDVISEMFLPLETNKEAVYQVAKHVSSQHPEFVFSNFVGKSIEYFYQAMLELNADKPIPIASLTTTETEIQAMGIKAGFGHYTAAPYFQSVETPINQEIVKEYKATYGQDEVTTMCWEAAYFQVHLAIKAVKLAESFHADKVMEKIADIRHSAPQGPVRVDPDNNHCFLWSRIGRVNQQGQFDILVTSDTALKPDPYLVSYSTSPLETAVESRYE</sequence>
<organism evidence="1 2">
    <name type="scientific">Methylophaga aminisulfidivorans MP</name>
    <dbReference type="NCBI Taxonomy" id="1026882"/>
    <lineage>
        <taxon>Bacteria</taxon>
        <taxon>Pseudomonadati</taxon>
        <taxon>Pseudomonadota</taxon>
        <taxon>Gammaproteobacteria</taxon>
        <taxon>Thiotrichales</taxon>
        <taxon>Piscirickettsiaceae</taxon>
        <taxon>Methylophaga</taxon>
    </lineage>
</organism>
<dbReference type="GO" id="GO:0033218">
    <property type="term" value="F:amide binding"/>
    <property type="evidence" value="ECO:0007669"/>
    <property type="project" value="InterPro"/>
</dbReference>
<comment type="caution">
    <text evidence="1">The sequence shown here is derived from an EMBL/GenBank/DDBJ whole genome shotgun (WGS) entry which is preliminary data.</text>
</comment>
<dbReference type="InterPro" id="IPR000709">
    <property type="entry name" value="Leu_Ile_Val-bd"/>
</dbReference>
<name>F5T319_9GAMM</name>
<dbReference type="AlphaFoldDB" id="F5T319"/>
<dbReference type="SUPFAM" id="SSF53822">
    <property type="entry name" value="Periplasmic binding protein-like I"/>
    <property type="match status" value="1"/>
</dbReference>
<dbReference type="Gene3D" id="3.40.50.2300">
    <property type="match status" value="2"/>
</dbReference>
<protein>
    <submittedName>
        <fullName evidence="1">ABC-type branched-chain amino acid transport system, periplasmic component</fullName>
    </submittedName>
</protein>
<dbReference type="STRING" id="1026882.MAMP_00585"/>
<dbReference type="CDD" id="cd06357">
    <property type="entry name" value="PBP1_AmiC"/>
    <property type="match status" value="1"/>
</dbReference>
<dbReference type="GO" id="GO:0006865">
    <property type="term" value="P:amino acid transport"/>
    <property type="evidence" value="ECO:0007669"/>
    <property type="project" value="InterPro"/>
</dbReference>
<dbReference type="PRINTS" id="PR00337">
    <property type="entry name" value="LEUILEVALBP"/>
</dbReference>
<dbReference type="Pfam" id="PF13433">
    <property type="entry name" value="Peripla_BP_5"/>
    <property type="match status" value="1"/>
</dbReference>
<evidence type="ECO:0000313" key="2">
    <source>
        <dbReference type="Proteomes" id="UP000003544"/>
    </source>
</evidence>
<gene>
    <name evidence="1" type="ORF">MAMP_00585</name>
</gene>
<proteinExistence type="predicted"/>